<evidence type="ECO:0000256" key="4">
    <source>
        <dbReference type="ARBA" id="ARBA00023212"/>
    </source>
</evidence>
<feature type="compositionally biased region" description="Basic residues" evidence="6">
    <location>
        <begin position="315"/>
        <end position="324"/>
    </location>
</feature>
<feature type="compositionally biased region" description="Basic and acidic residues" evidence="6">
    <location>
        <begin position="610"/>
        <end position="624"/>
    </location>
</feature>
<dbReference type="InterPro" id="IPR027329">
    <property type="entry name" value="TPX2_C"/>
</dbReference>
<dbReference type="OrthoDB" id="3242303at2759"/>
<dbReference type="GO" id="GO:0005856">
    <property type="term" value="C:cytoskeleton"/>
    <property type="evidence" value="ECO:0007669"/>
    <property type="project" value="UniProtKB-SubCell"/>
</dbReference>
<evidence type="ECO:0000313" key="9">
    <source>
        <dbReference type="Proteomes" id="UP000287166"/>
    </source>
</evidence>
<evidence type="ECO:0000256" key="6">
    <source>
        <dbReference type="SAM" id="MobiDB-lite"/>
    </source>
</evidence>
<feature type="compositionally biased region" description="Low complexity" evidence="6">
    <location>
        <begin position="654"/>
        <end position="670"/>
    </location>
</feature>
<evidence type="ECO:0000256" key="3">
    <source>
        <dbReference type="ARBA" id="ARBA00022490"/>
    </source>
</evidence>
<evidence type="ECO:0000313" key="8">
    <source>
        <dbReference type="EMBL" id="GBE77272.1"/>
    </source>
</evidence>
<feature type="region of interest" description="Disordered" evidence="6">
    <location>
        <begin position="237"/>
        <end position="405"/>
    </location>
</feature>
<dbReference type="EMBL" id="BFAD01000001">
    <property type="protein sequence ID" value="GBE77272.1"/>
    <property type="molecule type" value="Genomic_DNA"/>
</dbReference>
<comment type="subcellular location">
    <subcellularLocation>
        <location evidence="1">Cytoplasm</location>
        <location evidence="1">Cytoskeleton</location>
    </subcellularLocation>
</comment>
<name>A0A401G532_9APHY</name>
<feature type="compositionally biased region" description="Low complexity" evidence="6">
    <location>
        <begin position="480"/>
        <end position="502"/>
    </location>
</feature>
<feature type="compositionally biased region" description="Polar residues" evidence="6">
    <location>
        <begin position="369"/>
        <end position="378"/>
    </location>
</feature>
<evidence type="ECO:0000256" key="1">
    <source>
        <dbReference type="ARBA" id="ARBA00004245"/>
    </source>
</evidence>
<feature type="coiled-coil region" evidence="5">
    <location>
        <begin position="801"/>
        <end position="838"/>
    </location>
</feature>
<dbReference type="RefSeq" id="XP_027608185.1">
    <property type="nucleotide sequence ID" value="XM_027752384.1"/>
</dbReference>
<keyword evidence="4" id="KW-0206">Cytoskeleton</keyword>
<keyword evidence="3" id="KW-0963">Cytoplasm</keyword>
<evidence type="ECO:0000256" key="2">
    <source>
        <dbReference type="ARBA" id="ARBA00005885"/>
    </source>
</evidence>
<reference evidence="8 9" key="1">
    <citation type="journal article" date="2018" name="Sci. Rep.">
        <title>Genome sequence of the cauliflower mushroom Sparassis crispa (Hanabiratake) and its association with beneficial usage.</title>
        <authorList>
            <person name="Kiyama R."/>
            <person name="Furutani Y."/>
            <person name="Kawaguchi K."/>
            <person name="Nakanishi T."/>
        </authorList>
    </citation>
    <scope>NUCLEOTIDE SEQUENCE [LARGE SCALE GENOMIC DNA]</scope>
</reference>
<dbReference type="AlphaFoldDB" id="A0A401G532"/>
<feature type="region of interest" description="Disordered" evidence="6">
    <location>
        <begin position="645"/>
        <end position="708"/>
    </location>
</feature>
<sequence length="862" mass="91789">MAPSAELSLRYLPDLSTPLSDGDTTAQANFSDSSFQIPTGTTNDLLADTTINFLGNDTLSTPVLSTVQRSTARAAIPDIHTSTNTKPLTLAELTPRREKLRQPVRSSLRLRQKAEVSIPTTLRTAVINDLTAALEEDLSPLRPRMRSQAPTLALPQEESFQIPLGSKLGALLADESNFLAGKDLSLGGLSKQEPLTLSELTPRRPKVPVTDEHANVPRLDTVDDMLHFLRAESGKLEDDNSHTVVPEIPGGTLLAGGTDSDHCKPSAQPTSKPEPPLQADVPMGKIDKAKDHITPPEPSSSRTTTSSEIPANQRKNGKKTRRKGSVIGGGISKTGKAKVAQTTLARVLTRNVGKGGVRQNPKGVELPLQSKTSSSSNFVDHEPGQRTRGATIASASSGSASETRPAAGGLAATLMAYGAKIVYGAGETVLDDDQDASAGMPGIREPGEKTELGVDVGKGPVPGPSLSQPLASDRVLGRHSPLAAPQLSPAPTTAATGTGDPPVQDKKTLNSGWGTSSGPGRSASSLRSSIKRPTSDVSDPPSPRHKRSRLAPASGPSEPASLNELPKRTRPLRASRLKNTAPGAATSLASSASAPLLARVPSAPPAPQPHADHPSKIKASDHTAKTRLFTSSRNLAVHRPVEAVHAHTTTGQLTTSSSASSTAFRASSRSGDLHRPLGENVPDAASAPRSQGEGFMRKPGEMPVFDKPAVSLPAAKPTRPVEFHFQSDARLEARLGKSEASERAASASSTGRPHAPTHHPVPDFKAMHALQESQTLARKEQIAPVIPVPIEFATDVRAREREKFEEGRRERERALEALMEERRREKELEEELEVKEMRRRAIPRANEVPEWYATAPKRTKNT</sequence>
<feature type="domain" description="TPX2 C-terminal" evidence="7">
    <location>
        <begin position="791"/>
        <end position="859"/>
    </location>
</feature>
<accession>A0A401G532</accession>
<keyword evidence="5" id="KW-0175">Coiled coil</keyword>
<comment type="similarity">
    <text evidence="2">Belongs to the TPX2 family.</text>
</comment>
<feature type="compositionally biased region" description="Low complexity" evidence="6">
    <location>
        <begin position="581"/>
        <end position="601"/>
    </location>
</feature>
<feature type="compositionally biased region" description="Low complexity" evidence="6">
    <location>
        <begin position="386"/>
        <end position="401"/>
    </location>
</feature>
<evidence type="ECO:0000256" key="5">
    <source>
        <dbReference type="SAM" id="Coils"/>
    </source>
</evidence>
<dbReference type="Proteomes" id="UP000287166">
    <property type="component" value="Unassembled WGS sequence"/>
</dbReference>
<comment type="caution">
    <text evidence="8">The sequence shown here is derived from an EMBL/GenBank/DDBJ whole genome shotgun (WGS) entry which is preliminary data.</text>
</comment>
<dbReference type="InParanoid" id="A0A401G532"/>
<feature type="region of interest" description="Disordered" evidence="6">
    <location>
        <begin position="433"/>
        <end position="625"/>
    </location>
</feature>
<feature type="region of interest" description="Disordered" evidence="6">
    <location>
        <begin position="735"/>
        <end position="762"/>
    </location>
</feature>
<evidence type="ECO:0000259" key="7">
    <source>
        <dbReference type="Pfam" id="PF06886"/>
    </source>
</evidence>
<feature type="compositionally biased region" description="Basic and acidic residues" evidence="6">
    <location>
        <begin position="285"/>
        <end position="294"/>
    </location>
</feature>
<feature type="compositionally biased region" description="Polar residues" evidence="6">
    <location>
        <begin position="509"/>
        <end position="537"/>
    </location>
</feature>
<dbReference type="Pfam" id="PF06886">
    <property type="entry name" value="TPX2"/>
    <property type="match status" value="1"/>
</dbReference>
<keyword evidence="9" id="KW-1185">Reference proteome</keyword>
<dbReference type="GeneID" id="38774189"/>
<feature type="compositionally biased region" description="Low complexity" evidence="6">
    <location>
        <begin position="299"/>
        <end position="310"/>
    </location>
</feature>
<gene>
    <name evidence="8" type="ORF">SCP_0101450</name>
</gene>
<protein>
    <recommendedName>
        <fullName evidence="7">TPX2 C-terminal domain-containing protein</fullName>
    </recommendedName>
</protein>
<organism evidence="8 9">
    <name type="scientific">Sparassis crispa</name>
    <dbReference type="NCBI Taxonomy" id="139825"/>
    <lineage>
        <taxon>Eukaryota</taxon>
        <taxon>Fungi</taxon>
        <taxon>Dikarya</taxon>
        <taxon>Basidiomycota</taxon>
        <taxon>Agaricomycotina</taxon>
        <taxon>Agaricomycetes</taxon>
        <taxon>Polyporales</taxon>
        <taxon>Sparassidaceae</taxon>
        <taxon>Sparassis</taxon>
    </lineage>
</organism>
<dbReference type="STRING" id="139825.A0A401G532"/>
<proteinExistence type="inferred from homology"/>